<sequence length="65" mass="7324">MAKINPGLFLRQVRQEVVKVTWPSRKETTISTGMVFLMVVLASVFFLLVDQFFAYAVKLIFGLGA</sequence>
<dbReference type="RefSeq" id="WP_101253278.1">
    <property type="nucleotide sequence ID" value="NZ_PIUM01000042.1"/>
</dbReference>
<evidence type="ECO:0000256" key="5">
    <source>
        <dbReference type="ARBA" id="ARBA00022927"/>
    </source>
</evidence>
<keyword evidence="5 9" id="KW-0653">Protein transport</keyword>
<dbReference type="InterPro" id="IPR001901">
    <property type="entry name" value="Translocase_SecE/Sec61-g"/>
</dbReference>
<evidence type="ECO:0000256" key="2">
    <source>
        <dbReference type="ARBA" id="ARBA00022448"/>
    </source>
</evidence>
<proteinExistence type="inferred from homology"/>
<organism evidence="10 11">
    <name type="scientific">Telmatospirillum siberiense</name>
    <dbReference type="NCBI Taxonomy" id="382514"/>
    <lineage>
        <taxon>Bacteria</taxon>
        <taxon>Pseudomonadati</taxon>
        <taxon>Pseudomonadota</taxon>
        <taxon>Alphaproteobacteria</taxon>
        <taxon>Rhodospirillales</taxon>
        <taxon>Rhodospirillaceae</taxon>
        <taxon>Telmatospirillum</taxon>
    </lineage>
</organism>
<keyword evidence="11" id="KW-1185">Reference proteome</keyword>
<dbReference type="GO" id="GO:0043952">
    <property type="term" value="P:protein transport by the Sec complex"/>
    <property type="evidence" value="ECO:0007669"/>
    <property type="project" value="UniProtKB-UniRule"/>
</dbReference>
<feature type="transmembrane region" description="Helical" evidence="9">
    <location>
        <begin position="30"/>
        <end position="49"/>
    </location>
</feature>
<dbReference type="GO" id="GO:0005886">
    <property type="term" value="C:plasma membrane"/>
    <property type="evidence" value="ECO:0007669"/>
    <property type="project" value="UniProtKB-SubCell"/>
</dbReference>
<comment type="subunit">
    <text evidence="9">Component of the Sec protein translocase complex. Heterotrimer consisting of SecY, SecE and SecG subunits. The heterotrimers can form oligomers, although 1 heterotrimer is thought to be able to translocate proteins. Interacts with the ribosome. Interacts with SecDF, and other proteins may be involved. Interacts with SecA.</text>
</comment>
<dbReference type="NCBIfam" id="TIGR00964">
    <property type="entry name" value="secE_bact"/>
    <property type="match status" value="1"/>
</dbReference>
<evidence type="ECO:0000256" key="6">
    <source>
        <dbReference type="ARBA" id="ARBA00022989"/>
    </source>
</evidence>
<comment type="function">
    <text evidence="9">Essential subunit of the Sec protein translocation channel SecYEG. Clamps together the 2 halves of SecY. May contact the channel plug during translocation.</text>
</comment>
<evidence type="ECO:0000256" key="7">
    <source>
        <dbReference type="ARBA" id="ARBA00023010"/>
    </source>
</evidence>
<evidence type="ECO:0000313" key="10">
    <source>
        <dbReference type="EMBL" id="PKU21839.1"/>
    </source>
</evidence>
<name>A0A2N3PN60_9PROT</name>
<dbReference type="Gene3D" id="1.20.5.1030">
    <property type="entry name" value="Preprotein translocase secy subunit"/>
    <property type="match status" value="1"/>
</dbReference>
<evidence type="ECO:0000256" key="1">
    <source>
        <dbReference type="ARBA" id="ARBA00004370"/>
    </source>
</evidence>
<keyword evidence="2 9" id="KW-0813">Transport</keyword>
<evidence type="ECO:0000256" key="9">
    <source>
        <dbReference type="HAMAP-Rule" id="MF_00422"/>
    </source>
</evidence>
<dbReference type="GO" id="GO:0065002">
    <property type="term" value="P:intracellular protein transmembrane transport"/>
    <property type="evidence" value="ECO:0007669"/>
    <property type="project" value="UniProtKB-UniRule"/>
</dbReference>
<dbReference type="Proteomes" id="UP000233293">
    <property type="component" value="Unassembled WGS sequence"/>
</dbReference>
<keyword evidence="3 9" id="KW-1003">Cell membrane</keyword>
<dbReference type="GO" id="GO:0008320">
    <property type="term" value="F:protein transmembrane transporter activity"/>
    <property type="evidence" value="ECO:0007669"/>
    <property type="project" value="UniProtKB-UniRule"/>
</dbReference>
<dbReference type="AlphaFoldDB" id="A0A2N3PN60"/>
<dbReference type="Pfam" id="PF00584">
    <property type="entry name" value="SecE"/>
    <property type="match status" value="1"/>
</dbReference>
<keyword evidence="7 9" id="KW-0811">Translocation</keyword>
<dbReference type="InterPro" id="IPR038379">
    <property type="entry name" value="SecE_sf"/>
</dbReference>
<dbReference type="GO" id="GO:0006605">
    <property type="term" value="P:protein targeting"/>
    <property type="evidence" value="ECO:0007669"/>
    <property type="project" value="UniProtKB-UniRule"/>
</dbReference>
<keyword evidence="6 9" id="KW-1133">Transmembrane helix</keyword>
<evidence type="ECO:0000256" key="8">
    <source>
        <dbReference type="ARBA" id="ARBA00023136"/>
    </source>
</evidence>
<dbReference type="OrthoDB" id="9812738at2"/>
<gene>
    <name evidence="9" type="primary">secE</name>
    <name evidence="10" type="ORF">CWS72_24455</name>
</gene>
<keyword evidence="4 9" id="KW-0812">Transmembrane</keyword>
<comment type="similarity">
    <text evidence="9">Belongs to the SecE/SEC61-gamma family.</text>
</comment>
<reference evidence="11" key="1">
    <citation type="submission" date="2017-12" db="EMBL/GenBank/DDBJ databases">
        <title>Draft genome sequence of Telmatospirillum siberiense 26-4b1T, an acidotolerant peatland alphaproteobacterium potentially involved in sulfur cycling.</title>
        <authorList>
            <person name="Hausmann B."/>
            <person name="Pjevac P."/>
            <person name="Schreck K."/>
            <person name="Herbold C.W."/>
            <person name="Daims H."/>
            <person name="Wagner M."/>
            <person name="Pester M."/>
            <person name="Loy A."/>
        </authorList>
    </citation>
    <scope>NUCLEOTIDE SEQUENCE [LARGE SCALE GENOMIC DNA]</scope>
    <source>
        <strain evidence="11">26-4b1</strain>
    </source>
</reference>
<dbReference type="PANTHER" id="PTHR33910">
    <property type="entry name" value="PROTEIN TRANSLOCASE SUBUNIT SECE"/>
    <property type="match status" value="1"/>
</dbReference>
<accession>A0A2N3PN60</accession>
<dbReference type="InterPro" id="IPR005807">
    <property type="entry name" value="SecE_bac"/>
</dbReference>
<evidence type="ECO:0000313" key="11">
    <source>
        <dbReference type="Proteomes" id="UP000233293"/>
    </source>
</evidence>
<evidence type="ECO:0000256" key="4">
    <source>
        <dbReference type="ARBA" id="ARBA00022692"/>
    </source>
</evidence>
<dbReference type="EMBL" id="PIUM01000042">
    <property type="protein sequence ID" value="PKU21839.1"/>
    <property type="molecule type" value="Genomic_DNA"/>
</dbReference>
<keyword evidence="8 9" id="KW-0472">Membrane</keyword>
<dbReference type="HAMAP" id="MF_00422">
    <property type="entry name" value="SecE"/>
    <property type="match status" value="1"/>
</dbReference>
<protein>
    <recommendedName>
        <fullName evidence="9">Protein translocase subunit SecE</fullName>
    </recommendedName>
</protein>
<dbReference type="GO" id="GO:0009306">
    <property type="term" value="P:protein secretion"/>
    <property type="evidence" value="ECO:0007669"/>
    <property type="project" value="UniProtKB-UniRule"/>
</dbReference>
<comment type="caution">
    <text evidence="10">The sequence shown here is derived from an EMBL/GenBank/DDBJ whole genome shotgun (WGS) entry which is preliminary data.</text>
</comment>
<evidence type="ECO:0000256" key="3">
    <source>
        <dbReference type="ARBA" id="ARBA00022475"/>
    </source>
</evidence>
<dbReference type="PANTHER" id="PTHR33910:SF1">
    <property type="entry name" value="PROTEIN TRANSLOCASE SUBUNIT SECE"/>
    <property type="match status" value="1"/>
</dbReference>
<comment type="subcellular location">
    <subcellularLocation>
        <location evidence="9">Cell membrane</location>
        <topology evidence="9">Single-pass membrane protein</topology>
    </subcellularLocation>
    <subcellularLocation>
        <location evidence="1">Membrane</location>
    </subcellularLocation>
</comment>